<evidence type="ECO:0000256" key="7">
    <source>
        <dbReference type="SAM" id="Phobius"/>
    </source>
</evidence>
<keyword evidence="7" id="KW-0812">Transmembrane</keyword>
<dbReference type="InterPro" id="IPR036249">
    <property type="entry name" value="Thioredoxin-like_sf"/>
</dbReference>
<keyword evidence="4" id="KW-1015">Disulfide bond</keyword>
<dbReference type="PANTHER" id="PTHR13887">
    <property type="entry name" value="GLUTATHIONE S-TRANSFERASE KAPPA"/>
    <property type="match status" value="1"/>
</dbReference>
<name>A0ABP5L2F9_9ACTN</name>
<sequence>MSKRNSQEAKRAARERLRIEREKQAKKEKVRRQLFVGGAVVGLLAVVGGVAFAVTSLGGDDDGSGKDWGAAKNAKLVQPANAEGEKGTTVVLGGKDAEKTIDVYEDLRCPACAQFEQQLGERVKKGAEDGKYQLRVHLGDIIDGNFGGSGSKNAASALGAALDVSTEAFKEYHGLLYSAEHHPAENEDKFADNDYLLDVAKNVDELKGNKQFQKNINKGTFDKWALEMINSFEDAGIQGTPTIKIDGEQVEGSALPAELDKLGA</sequence>
<dbReference type="Gene3D" id="3.40.30.10">
    <property type="entry name" value="Glutaredoxin"/>
    <property type="match status" value="1"/>
</dbReference>
<keyword evidence="10" id="KW-1185">Reference proteome</keyword>
<keyword evidence="5" id="KW-0676">Redox-active center</keyword>
<evidence type="ECO:0000256" key="2">
    <source>
        <dbReference type="ARBA" id="ARBA00022729"/>
    </source>
</evidence>
<comment type="similarity">
    <text evidence="1">Belongs to the thioredoxin family. DsbA subfamily.</text>
</comment>
<dbReference type="SUPFAM" id="SSF52833">
    <property type="entry name" value="Thioredoxin-like"/>
    <property type="match status" value="1"/>
</dbReference>
<keyword evidence="7" id="KW-1133">Transmembrane helix</keyword>
<evidence type="ECO:0000256" key="1">
    <source>
        <dbReference type="ARBA" id="ARBA00005791"/>
    </source>
</evidence>
<evidence type="ECO:0000256" key="4">
    <source>
        <dbReference type="ARBA" id="ARBA00023157"/>
    </source>
</evidence>
<dbReference type="PANTHER" id="PTHR13887:SF14">
    <property type="entry name" value="DISULFIDE BOND FORMATION PROTEIN D"/>
    <property type="match status" value="1"/>
</dbReference>
<evidence type="ECO:0000256" key="3">
    <source>
        <dbReference type="ARBA" id="ARBA00023002"/>
    </source>
</evidence>
<evidence type="ECO:0000256" key="6">
    <source>
        <dbReference type="SAM" id="MobiDB-lite"/>
    </source>
</evidence>
<evidence type="ECO:0000313" key="9">
    <source>
        <dbReference type="EMBL" id="GAA2140884.1"/>
    </source>
</evidence>
<reference evidence="10" key="1">
    <citation type="journal article" date="2019" name="Int. J. Syst. Evol. Microbiol.">
        <title>The Global Catalogue of Microorganisms (GCM) 10K type strain sequencing project: providing services to taxonomists for standard genome sequencing and annotation.</title>
        <authorList>
            <consortium name="The Broad Institute Genomics Platform"/>
            <consortium name="The Broad Institute Genome Sequencing Center for Infectious Disease"/>
            <person name="Wu L."/>
            <person name="Ma J."/>
        </authorList>
    </citation>
    <scope>NUCLEOTIDE SEQUENCE [LARGE SCALE GENOMIC DNA]</scope>
    <source>
        <strain evidence="10">JCM 15481</strain>
    </source>
</reference>
<organism evidence="9 10">
    <name type="scientific">Streptomyces synnematoformans</name>
    <dbReference type="NCBI Taxonomy" id="415721"/>
    <lineage>
        <taxon>Bacteria</taxon>
        <taxon>Bacillati</taxon>
        <taxon>Actinomycetota</taxon>
        <taxon>Actinomycetes</taxon>
        <taxon>Kitasatosporales</taxon>
        <taxon>Streptomycetaceae</taxon>
        <taxon>Streptomyces</taxon>
    </lineage>
</organism>
<dbReference type="Pfam" id="PF13462">
    <property type="entry name" value="Thioredoxin_4"/>
    <property type="match status" value="1"/>
</dbReference>
<feature type="transmembrane region" description="Helical" evidence="7">
    <location>
        <begin position="34"/>
        <end position="54"/>
    </location>
</feature>
<dbReference type="EMBL" id="BAAAPF010000225">
    <property type="protein sequence ID" value="GAA2140884.1"/>
    <property type="molecule type" value="Genomic_DNA"/>
</dbReference>
<gene>
    <name evidence="9" type="ORF">GCM10009802_51280</name>
</gene>
<evidence type="ECO:0000259" key="8">
    <source>
        <dbReference type="Pfam" id="PF13462"/>
    </source>
</evidence>
<dbReference type="RefSeq" id="WP_344292617.1">
    <property type="nucleotide sequence ID" value="NZ_BAAAPF010000225.1"/>
</dbReference>
<proteinExistence type="inferred from homology"/>
<comment type="caution">
    <text evidence="9">The sequence shown here is derived from an EMBL/GenBank/DDBJ whole genome shotgun (WGS) entry which is preliminary data.</text>
</comment>
<accession>A0ABP5L2F9</accession>
<keyword evidence="3" id="KW-0560">Oxidoreductase</keyword>
<feature type="region of interest" description="Disordered" evidence="6">
    <location>
        <begin position="1"/>
        <end position="25"/>
    </location>
</feature>
<dbReference type="InterPro" id="IPR012336">
    <property type="entry name" value="Thioredoxin-like_fold"/>
</dbReference>
<keyword evidence="2" id="KW-0732">Signal</keyword>
<dbReference type="Proteomes" id="UP001500443">
    <property type="component" value="Unassembled WGS sequence"/>
</dbReference>
<evidence type="ECO:0000313" key="10">
    <source>
        <dbReference type="Proteomes" id="UP001500443"/>
    </source>
</evidence>
<dbReference type="CDD" id="cd02972">
    <property type="entry name" value="DsbA_family"/>
    <property type="match status" value="1"/>
</dbReference>
<protein>
    <submittedName>
        <fullName evidence="9">DsbA family protein</fullName>
    </submittedName>
</protein>
<feature type="domain" description="Thioredoxin-like fold" evidence="8">
    <location>
        <begin position="86"/>
        <end position="261"/>
    </location>
</feature>
<evidence type="ECO:0000256" key="5">
    <source>
        <dbReference type="ARBA" id="ARBA00023284"/>
    </source>
</evidence>
<keyword evidence="7" id="KW-0472">Membrane</keyword>